<evidence type="ECO:0000313" key="4">
    <source>
        <dbReference type="Proteomes" id="UP000215914"/>
    </source>
</evidence>
<organism evidence="3 4">
    <name type="scientific">Helianthus annuus</name>
    <name type="common">Common sunflower</name>
    <dbReference type="NCBI Taxonomy" id="4232"/>
    <lineage>
        <taxon>Eukaryota</taxon>
        <taxon>Viridiplantae</taxon>
        <taxon>Streptophyta</taxon>
        <taxon>Embryophyta</taxon>
        <taxon>Tracheophyta</taxon>
        <taxon>Spermatophyta</taxon>
        <taxon>Magnoliopsida</taxon>
        <taxon>eudicotyledons</taxon>
        <taxon>Gunneridae</taxon>
        <taxon>Pentapetalae</taxon>
        <taxon>asterids</taxon>
        <taxon>campanulids</taxon>
        <taxon>Asterales</taxon>
        <taxon>Asteraceae</taxon>
        <taxon>Asteroideae</taxon>
        <taxon>Heliantheae alliance</taxon>
        <taxon>Heliantheae</taxon>
        <taxon>Helianthus</taxon>
    </lineage>
</organism>
<dbReference type="AlphaFoldDB" id="A0A251VSD7"/>
<dbReference type="EMBL" id="CM007890">
    <property type="protein sequence ID" value="OTG38033.1"/>
    <property type="molecule type" value="Genomic_DNA"/>
</dbReference>
<dbReference type="InterPro" id="IPR004146">
    <property type="entry name" value="DC1"/>
</dbReference>
<protein>
    <submittedName>
        <fullName evidence="3">Putative DC1, C1-like protein</fullName>
    </submittedName>
</protein>
<dbReference type="Pfam" id="PF03107">
    <property type="entry name" value="C1_2"/>
    <property type="match status" value="3"/>
</dbReference>
<accession>A0A251VSD7</accession>
<dbReference type="InParanoid" id="A0A251VSD7"/>
<sequence>MLRRYASYFKVCVSSVTEVDKKGIHHPSHPHPLMPLMLLKPILCECKACSREHKGLFFMCTTCPDFAIHSDCAFLPKRSLIQQTTGDIFHHTHPLTLSFSFPEAEQRAKYNPKCRVCNHNFYDERIWIYKCEKCIYYVHAYCATSREEPFMHILLTSRGPLVKNFEDADYPHLFHLPFPDQTCSIPKQLLFKEIGPETCASLRHTSHHHELILVNTKCIDGAETNLCHNPMKRIELFCNACVRPIMEMPFYKCSTNEDESCNFALHEWCTRLPSRIDNHPDHPHHTLHLMSNVSGVTCEVYIHPECALLLPGTIRHPYDKHPMNLSYLLIENHKSEYFCEVCENELNPHACFYHCDECSQSLHSACAPAICCETTTYSDRRRNISQHINLKFGSIHKIDGHSHPLLFAQGIKSDGQCSICSKGLRYMILKCLQCKYAIDYECCERLNLMNNS</sequence>
<keyword evidence="1" id="KW-0677">Repeat</keyword>
<feature type="domain" description="DC1" evidence="2">
    <location>
        <begin position="90"/>
        <end position="143"/>
    </location>
</feature>
<dbReference type="Proteomes" id="UP000215914">
    <property type="component" value="Chromosome 1"/>
</dbReference>
<reference evidence="4" key="1">
    <citation type="journal article" date="2017" name="Nature">
        <title>The sunflower genome provides insights into oil metabolism, flowering and Asterid evolution.</title>
        <authorList>
            <person name="Badouin H."/>
            <person name="Gouzy J."/>
            <person name="Grassa C.J."/>
            <person name="Murat F."/>
            <person name="Staton S.E."/>
            <person name="Cottret L."/>
            <person name="Lelandais-Briere C."/>
            <person name="Owens G.L."/>
            <person name="Carrere S."/>
            <person name="Mayjonade B."/>
            <person name="Legrand L."/>
            <person name="Gill N."/>
            <person name="Kane N.C."/>
            <person name="Bowers J.E."/>
            <person name="Hubner S."/>
            <person name="Bellec A."/>
            <person name="Berard A."/>
            <person name="Berges H."/>
            <person name="Blanchet N."/>
            <person name="Boniface M.C."/>
            <person name="Brunel D."/>
            <person name="Catrice O."/>
            <person name="Chaidir N."/>
            <person name="Claudel C."/>
            <person name="Donnadieu C."/>
            <person name="Faraut T."/>
            <person name="Fievet G."/>
            <person name="Helmstetter N."/>
            <person name="King M."/>
            <person name="Knapp S.J."/>
            <person name="Lai Z."/>
            <person name="Le Paslier M.C."/>
            <person name="Lippi Y."/>
            <person name="Lorenzon L."/>
            <person name="Mandel J.R."/>
            <person name="Marage G."/>
            <person name="Marchand G."/>
            <person name="Marquand E."/>
            <person name="Bret-Mestries E."/>
            <person name="Morien E."/>
            <person name="Nambeesan S."/>
            <person name="Nguyen T."/>
            <person name="Pegot-Espagnet P."/>
            <person name="Pouilly N."/>
            <person name="Raftis F."/>
            <person name="Sallet E."/>
            <person name="Schiex T."/>
            <person name="Thomas J."/>
            <person name="Vandecasteele C."/>
            <person name="Vares D."/>
            <person name="Vear F."/>
            <person name="Vautrin S."/>
            <person name="Crespi M."/>
            <person name="Mangin B."/>
            <person name="Burke J.M."/>
            <person name="Salse J."/>
            <person name="Munos S."/>
            <person name="Vincourt P."/>
            <person name="Rieseberg L.H."/>
            <person name="Langlade N.B."/>
        </authorList>
    </citation>
    <scope>NUCLEOTIDE SEQUENCE [LARGE SCALE GENOMIC DNA]</scope>
    <source>
        <strain evidence="4">cv. SF193</strain>
    </source>
</reference>
<evidence type="ECO:0000313" key="3">
    <source>
        <dbReference type="EMBL" id="OTG38033.1"/>
    </source>
</evidence>
<feature type="domain" description="DC1" evidence="2">
    <location>
        <begin position="321"/>
        <end position="367"/>
    </location>
</feature>
<dbReference type="SUPFAM" id="SSF57889">
    <property type="entry name" value="Cysteine-rich domain"/>
    <property type="match status" value="5"/>
</dbReference>
<dbReference type="PANTHER" id="PTHR32410:SF161">
    <property type="entry name" value="DC1, ZINC FINGER, RING_FYVE_PHD-TYPE-RELATED"/>
    <property type="match status" value="1"/>
</dbReference>
<evidence type="ECO:0000256" key="1">
    <source>
        <dbReference type="ARBA" id="ARBA00022737"/>
    </source>
</evidence>
<dbReference type="InterPro" id="IPR053192">
    <property type="entry name" value="Vacuole_Formation_Reg"/>
</dbReference>
<feature type="domain" description="DC1" evidence="2">
    <location>
        <begin position="27"/>
        <end position="73"/>
    </location>
</feature>
<dbReference type="OMA" id="NEENITC"/>
<dbReference type="InterPro" id="IPR046349">
    <property type="entry name" value="C1-like_sf"/>
</dbReference>
<keyword evidence="4" id="KW-1185">Reference proteome</keyword>
<evidence type="ECO:0000259" key="2">
    <source>
        <dbReference type="Pfam" id="PF03107"/>
    </source>
</evidence>
<proteinExistence type="predicted"/>
<dbReference type="PANTHER" id="PTHR32410">
    <property type="entry name" value="CYSTEINE/HISTIDINE-RICH C1 DOMAIN FAMILY PROTEIN"/>
    <property type="match status" value="1"/>
</dbReference>
<name>A0A251VSD7_HELAN</name>
<gene>
    <name evidence="3" type="ORF">HannXRQ_Chr01g0025291</name>
</gene>